<dbReference type="InterPro" id="IPR027417">
    <property type="entry name" value="P-loop_NTPase"/>
</dbReference>
<name>A0ABT8E8W4_9BACL</name>
<keyword evidence="2" id="KW-1185">Reference proteome</keyword>
<dbReference type="EMBL" id="JAUHLN010000003">
    <property type="protein sequence ID" value="MDN4074339.1"/>
    <property type="molecule type" value="Genomic_DNA"/>
</dbReference>
<reference evidence="1" key="1">
    <citation type="submission" date="2023-06" db="EMBL/GenBank/DDBJ databases">
        <title>Draft Genome Sequences of Representative Paenibacillus Polymyxa, Bacillus cereus, Fictibacillus sp., and Brevibacillus agri Strains Isolated from Amazonian Dark Earth.</title>
        <authorList>
            <person name="Pellegrinetti T.A."/>
            <person name="Cunha I.C.M."/>
            <person name="Chaves M.G."/>
            <person name="Freitas A.S."/>
            <person name="Silva A.V.R."/>
            <person name="Tsai S.M."/>
            <person name="Mendes L.W."/>
        </authorList>
    </citation>
    <scope>NUCLEOTIDE SEQUENCE</scope>
    <source>
        <strain evidence="1">CENA-BCM004</strain>
    </source>
</reference>
<evidence type="ECO:0000313" key="1">
    <source>
        <dbReference type="EMBL" id="MDN4074339.1"/>
    </source>
</evidence>
<comment type="caution">
    <text evidence="1">The sequence shown here is derived from an EMBL/GenBank/DDBJ whole genome shotgun (WGS) entry which is preliminary data.</text>
</comment>
<proteinExistence type="predicted"/>
<protein>
    <submittedName>
        <fullName evidence="1">Uncharacterized protein</fullName>
    </submittedName>
</protein>
<sequence length="80" mass="9511">MRKKYVALSKQFNYKVIGYIMDSDIDSCLERNNRREGKQKVPPEVIRSALKKLQIPTFEEGFDELFQVKNENRQFVITKI</sequence>
<gene>
    <name evidence="1" type="ORF">QYF49_15235</name>
</gene>
<accession>A0ABT8E8W4</accession>
<evidence type="ECO:0000313" key="2">
    <source>
        <dbReference type="Proteomes" id="UP001168694"/>
    </source>
</evidence>
<dbReference type="Gene3D" id="3.40.50.300">
    <property type="entry name" value="P-loop containing nucleotide triphosphate hydrolases"/>
    <property type="match status" value="1"/>
</dbReference>
<organism evidence="1 2">
    <name type="scientific">Fictibacillus terranigra</name>
    <dbReference type="NCBI Taxonomy" id="3058424"/>
    <lineage>
        <taxon>Bacteria</taxon>
        <taxon>Bacillati</taxon>
        <taxon>Bacillota</taxon>
        <taxon>Bacilli</taxon>
        <taxon>Bacillales</taxon>
        <taxon>Fictibacillaceae</taxon>
        <taxon>Fictibacillus</taxon>
    </lineage>
</organism>
<dbReference type="Proteomes" id="UP001168694">
    <property type="component" value="Unassembled WGS sequence"/>
</dbReference>